<evidence type="ECO:0000313" key="4">
    <source>
        <dbReference type="EMBL" id="WXB19596.1"/>
    </source>
</evidence>
<dbReference type="InterPro" id="IPR020843">
    <property type="entry name" value="ER"/>
</dbReference>
<sequence>MTMHAIRLHAFGPAENLRYEELPALKPGPGQARIAVTVAGVHRIDTALRAGGRRMALPLPELPTIPGREVAGIVDALGENVDSSWLGRRVVAHLGQGGGGYADQAVAYATSLHAIPDALDDAAAVAMIGTGRTTMRILDGARLVPGDVALVTGATGGIGSLLVQAAIHAGAAVVGGAWGPTKVAEVAKLGATVAVDYSDPAWPDAVRRALGGREVSVAFDGIGGAVGRQALELLGAGGRLILFGAIGDEPTKLSASDLFARSLTVTSAIGPALAKMPPAALRALEERALAAAAEGKLVPRVHPPFPLEHAAEAHRAIESRATMGKTVLAAR</sequence>
<dbReference type="InterPro" id="IPR011032">
    <property type="entry name" value="GroES-like_sf"/>
</dbReference>
<dbReference type="Pfam" id="PF00107">
    <property type="entry name" value="ADH_zinc_N"/>
    <property type="match status" value="1"/>
</dbReference>
<evidence type="ECO:0000259" key="3">
    <source>
        <dbReference type="SMART" id="SM00829"/>
    </source>
</evidence>
<dbReference type="RefSeq" id="WP_394829201.1">
    <property type="nucleotide sequence ID" value="NZ_CP089984.1"/>
</dbReference>
<accession>A0ABZ2MAR4</accession>
<protein>
    <submittedName>
        <fullName evidence="4">Zinc-binding dehydrogenase</fullName>
    </submittedName>
</protein>
<dbReference type="Pfam" id="PF08240">
    <property type="entry name" value="ADH_N"/>
    <property type="match status" value="1"/>
</dbReference>
<dbReference type="InterPro" id="IPR013149">
    <property type="entry name" value="ADH-like_C"/>
</dbReference>
<dbReference type="EMBL" id="CP089984">
    <property type="protein sequence ID" value="WXB19596.1"/>
    <property type="molecule type" value="Genomic_DNA"/>
</dbReference>
<reference evidence="4 5" key="1">
    <citation type="submission" date="2021-12" db="EMBL/GenBank/DDBJ databases">
        <title>Discovery of the Pendulisporaceae a myxobacterial family with distinct sporulation behavior and unique specialized metabolism.</title>
        <authorList>
            <person name="Garcia R."/>
            <person name="Popoff A."/>
            <person name="Bader C.D."/>
            <person name="Loehr J."/>
            <person name="Walesch S."/>
            <person name="Walt C."/>
            <person name="Boldt J."/>
            <person name="Bunk B."/>
            <person name="Haeckl F.J.F.P.J."/>
            <person name="Gunesch A.P."/>
            <person name="Birkelbach J."/>
            <person name="Nuebel U."/>
            <person name="Pietschmann T."/>
            <person name="Bach T."/>
            <person name="Mueller R."/>
        </authorList>
    </citation>
    <scope>NUCLEOTIDE SEQUENCE [LARGE SCALE GENOMIC DNA]</scope>
    <source>
        <strain evidence="4 5">MSr11954</strain>
    </source>
</reference>
<dbReference type="SUPFAM" id="SSF51735">
    <property type="entry name" value="NAD(P)-binding Rossmann-fold domains"/>
    <property type="match status" value="1"/>
</dbReference>
<keyword evidence="2" id="KW-0560">Oxidoreductase</keyword>
<gene>
    <name evidence="4" type="ORF">LZC94_20510</name>
</gene>
<dbReference type="SUPFAM" id="SSF50129">
    <property type="entry name" value="GroES-like"/>
    <property type="match status" value="1"/>
</dbReference>
<name>A0ABZ2MAR4_9BACT</name>
<keyword evidence="1" id="KW-0521">NADP</keyword>
<dbReference type="SMART" id="SM00829">
    <property type="entry name" value="PKS_ER"/>
    <property type="match status" value="1"/>
</dbReference>
<dbReference type="CDD" id="cd08244">
    <property type="entry name" value="MDR_enoyl_red"/>
    <property type="match status" value="1"/>
</dbReference>
<feature type="domain" description="Enoyl reductase (ER)" evidence="3">
    <location>
        <begin position="12"/>
        <end position="328"/>
    </location>
</feature>
<evidence type="ECO:0000256" key="1">
    <source>
        <dbReference type="ARBA" id="ARBA00022857"/>
    </source>
</evidence>
<proteinExistence type="predicted"/>
<evidence type="ECO:0000256" key="2">
    <source>
        <dbReference type="ARBA" id="ARBA00023002"/>
    </source>
</evidence>
<keyword evidence="5" id="KW-1185">Reference proteome</keyword>
<evidence type="ECO:0000313" key="5">
    <source>
        <dbReference type="Proteomes" id="UP001370348"/>
    </source>
</evidence>
<organism evidence="4 5">
    <name type="scientific">Pendulispora albinea</name>
    <dbReference type="NCBI Taxonomy" id="2741071"/>
    <lineage>
        <taxon>Bacteria</taxon>
        <taxon>Pseudomonadati</taxon>
        <taxon>Myxococcota</taxon>
        <taxon>Myxococcia</taxon>
        <taxon>Myxococcales</taxon>
        <taxon>Sorangiineae</taxon>
        <taxon>Pendulisporaceae</taxon>
        <taxon>Pendulispora</taxon>
    </lineage>
</organism>
<dbReference type="PANTHER" id="PTHR48106">
    <property type="entry name" value="QUINONE OXIDOREDUCTASE PIG3-RELATED"/>
    <property type="match status" value="1"/>
</dbReference>
<dbReference type="InterPro" id="IPR036291">
    <property type="entry name" value="NAD(P)-bd_dom_sf"/>
</dbReference>
<dbReference type="InterPro" id="IPR013154">
    <property type="entry name" value="ADH-like_N"/>
</dbReference>
<dbReference type="Gene3D" id="3.40.50.720">
    <property type="entry name" value="NAD(P)-binding Rossmann-like Domain"/>
    <property type="match status" value="1"/>
</dbReference>
<dbReference type="Proteomes" id="UP001370348">
    <property type="component" value="Chromosome"/>
</dbReference>
<dbReference type="Gene3D" id="3.90.180.10">
    <property type="entry name" value="Medium-chain alcohol dehydrogenases, catalytic domain"/>
    <property type="match status" value="1"/>
</dbReference>